<dbReference type="Proteomes" id="UP001185092">
    <property type="component" value="Unassembled WGS sequence"/>
</dbReference>
<proteinExistence type="predicted"/>
<evidence type="ECO:0008006" key="4">
    <source>
        <dbReference type="Google" id="ProtNLM"/>
    </source>
</evidence>
<organism evidence="2 3">
    <name type="scientific">Aureibacter tunicatorum</name>
    <dbReference type="NCBI Taxonomy" id="866807"/>
    <lineage>
        <taxon>Bacteria</taxon>
        <taxon>Pseudomonadati</taxon>
        <taxon>Bacteroidota</taxon>
        <taxon>Cytophagia</taxon>
        <taxon>Cytophagales</taxon>
        <taxon>Persicobacteraceae</taxon>
        <taxon>Aureibacter</taxon>
    </lineage>
</organism>
<reference evidence="2" key="1">
    <citation type="submission" date="2023-07" db="EMBL/GenBank/DDBJ databases">
        <title>Genomic Encyclopedia of Type Strains, Phase IV (KMG-IV): sequencing the most valuable type-strain genomes for metagenomic binning, comparative biology and taxonomic classification.</title>
        <authorList>
            <person name="Goeker M."/>
        </authorList>
    </citation>
    <scope>NUCLEOTIDE SEQUENCE</scope>
    <source>
        <strain evidence="2">DSM 26174</strain>
    </source>
</reference>
<feature type="chain" id="PRO_5041950250" description="Lipocalin-like domain-containing protein" evidence="1">
    <location>
        <begin position="22"/>
        <end position="178"/>
    </location>
</feature>
<dbReference type="AlphaFoldDB" id="A0AAE3XLA5"/>
<evidence type="ECO:0000313" key="3">
    <source>
        <dbReference type="Proteomes" id="UP001185092"/>
    </source>
</evidence>
<accession>A0AAE3XLA5</accession>
<protein>
    <recommendedName>
        <fullName evidence="4">Lipocalin-like domain-containing protein</fullName>
    </recommendedName>
</protein>
<evidence type="ECO:0000256" key="1">
    <source>
        <dbReference type="SAM" id="SignalP"/>
    </source>
</evidence>
<dbReference type="RefSeq" id="WP_309938044.1">
    <property type="nucleotide sequence ID" value="NZ_AP025305.1"/>
</dbReference>
<feature type="signal peptide" evidence="1">
    <location>
        <begin position="1"/>
        <end position="21"/>
    </location>
</feature>
<name>A0AAE3XLA5_9BACT</name>
<gene>
    <name evidence="2" type="ORF">HNQ88_001574</name>
</gene>
<dbReference type="EMBL" id="JAVDQD010000002">
    <property type="protein sequence ID" value="MDR6238537.1"/>
    <property type="molecule type" value="Genomic_DNA"/>
</dbReference>
<dbReference type="PROSITE" id="PS51257">
    <property type="entry name" value="PROKAR_LIPOPROTEIN"/>
    <property type="match status" value="1"/>
</dbReference>
<keyword evidence="1" id="KW-0732">Signal</keyword>
<evidence type="ECO:0000313" key="2">
    <source>
        <dbReference type="EMBL" id="MDR6238537.1"/>
    </source>
</evidence>
<sequence>MKNIKLIKVALFAFMASVVFVACKDDNNSSPGNSLENNIAGNYRFEEPAIRMEVEPTTGMMMPLEMMTDTDALYKEISANTINFKRNNTFEGLNYSGRWDYYDDRRVIKITPTKLNDGKMMKDFASNSIFRENVPVDFKVLESTDKYMEIQAEQMYTNSQMDMEDVKMEINFKLVRIE</sequence>
<keyword evidence="3" id="KW-1185">Reference proteome</keyword>
<comment type="caution">
    <text evidence="2">The sequence shown here is derived from an EMBL/GenBank/DDBJ whole genome shotgun (WGS) entry which is preliminary data.</text>
</comment>